<keyword evidence="5" id="KW-0539">Nucleus</keyword>
<keyword evidence="3" id="KW-0863">Zinc-finger</keyword>
<gene>
    <name evidence="9 10" type="primary">LOC108670685</name>
</gene>
<evidence type="ECO:0000259" key="7">
    <source>
        <dbReference type="SMART" id="SM00581"/>
    </source>
</evidence>
<evidence type="ECO:0000256" key="2">
    <source>
        <dbReference type="ARBA" id="ARBA00022723"/>
    </source>
</evidence>
<proteinExistence type="predicted"/>
<dbReference type="OrthoDB" id="8026949at2759"/>
<dbReference type="AlphaFoldDB" id="A0A8B7NJ37"/>
<dbReference type="KEGG" id="hazt:108670685"/>
<sequence>MATKVSNNNGTVDLTESMSDSGVGVASNFQESSTDFITLDDSEQFTLSTNISSQPACDGDSQDDGPEEVLVVPKYTTVFTDFLTVPEFSMETGKLVNDARPKRTCFNCLGDHNVTECKDPLNQSKIAQNRRAHMSRRQGSSVRYHELASNKFGHFTPGVMSPELRYALGCRPDQLSEVFYRMRLIGYPPGWLLEAREQQGEVALYGSDGRAVTMLDGEDGEVTGTAKYRPEKLIEFPGFNAPLPEQFYEEGHVYNLPPIQSQHCVHRWREIMNKNKVTPYRKRRMRPMDADNTADLETALEISAGNSDSPGGSNGQPPSASPATRPGKRRLDESPEEGEVSSDEEKNSSQSKKLKLSDDVAAAGSSLFTIDLEPSPLEESVTSPATDITAGNESTATVNESGFSTVKSDFCVVDELQTTAEGAEEDDFTDPGPPDSSSTPAAVGRRARRHVKAASKGFVMGAVLPKSITPFTSLPHPDKWTVDVTDHILFENLPDSTGAWQNMKSLMQKVKSKVSEIHAEND</sequence>
<feature type="compositionally biased region" description="Polar residues" evidence="6">
    <location>
        <begin position="304"/>
        <end position="322"/>
    </location>
</feature>
<feature type="compositionally biased region" description="Polar residues" evidence="6">
    <location>
        <begin position="380"/>
        <end position="396"/>
    </location>
</feature>
<name>A0A8B7NJ37_HYAAZ</name>
<dbReference type="GO" id="GO:0071013">
    <property type="term" value="C:catalytic step 2 spliceosome"/>
    <property type="evidence" value="ECO:0007669"/>
    <property type="project" value="TreeGrafter"/>
</dbReference>
<evidence type="ECO:0000313" key="10">
    <source>
        <dbReference type="RefSeq" id="XP_047741582.1"/>
    </source>
</evidence>
<feature type="region of interest" description="Disordered" evidence="6">
    <location>
        <begin position="418"/>
        <end position="448"/>
    </location>
</feature>
<dbReference type="SMART" id="SM00581">
    <property type="entry name" value="PSP"/>
    <property type="match status" value="1"/>
</dbReference>
<evidence type="ECO:0000256" key="6">
    <source>
        <dbReference type="SAM" id="MobiDB-lite"/>
    </source>
</evidence>
<dbReference type="InterPro" id="IPR006568">
    <property type="entry name" value="PSP_pro-rich"/>
</dbReference>
<dbReference type="PANTHER" id="PTHR13316:SF0">
    <property type="entry name" value="ZINC FINGER CCHC DOMAIN-CONTAINING PROTEIN 8"/>
    <property type="match status" value="1"/>
</dbReference>
<dbReference type="RefSeq" id="XP_047741582.1">
    <property type="nucleotide sequence ID" value="XM_047885626.1"/>
</dbReference>
<feature type="region of interest" description="Disordered" evidence="6">
    <location>
        <begin position="1"/>
        <end position="26"/>
    </location>
</feature>
<dbReference type="PANTHER" id="PTHR13316">
    <property type="entry name" value="ZINC FINGER, CCHC DOMAIN CONTAINING 8"/>
    <property type="match status" value="1"/>
</dbReference>
<feature type="domain" description="PSP proline-rich" evidence="7">
    <location>
        <begin position="152"/>
        <end position="204"/>
    </location>
</feature>
<keyword evidence="4" id="KW-0862">Zinc</keyword>
<dbReference type="Proteomes" id="UP000694843">
    <property type="component" value="Unplaced"/>
</dbReference>
<keyword evidence="2" id="KW-0479">Metal-binding</keyword>
<dbReference type="GO" id="GO:0008270">
    <property type="term" value="F:zinc ion binding"/>
    <property type="evidence" value="ECO:0007669"/>
    <property type="project" value="UniProtKB-KW"/>
</dbReference>
<dbReference type="OMA" id="MFYRLRV"/>
<dbReference type="InterPro" id="IPR052115">
    <property type="entry name" value="NEXT_complex_subunit_ZCCHC8"/>
</dbReference>
<feature type="compositionally biased region" description="Polar residues" evidence="6">
    <location>
        <begin position="1"/>
        <end position="20"/>
    </location>
</feature>
<evidence type="ECO:0000256" key="1">
    <source>
        <dbReference type="ARBA" id="ARBA00004123"/>
    </source>
</evidence>
<protein>
    <submittedName>
        <fullName evidence="9 10">Zinc finger CCHC domain-containing protein 8 homolog</fullName>
    </submittedName>
</protein>
<dbReference type="Pfam" id="PF04046">
    <property type="entry name" value="PSP"/>
    <property type="match status" value="1"/>
</dbReference>
<feature type="region of interest" description="Disordered" evidence="6">
    <location>
        <begin position="303"/>
        <end position="357"/>
    </location>
</feature>
<comment type="subcellular location">
    <subcellularLocation>
        <location evidence="1">Nucleus</location>
    </subcellularLocation>
</comment>
<feature type="region of interest" description="Disordered" evidence="6">
    <location>
        <begin position="371"/>
        <end position="396"/>
    </location>
</feature>
<dbReference type="GO" id="GO:0003723">
    <property type="term" value="F:RNA binding"/>
    <property type="evidence" value="ECO:0007669"/>
    <property type="project" value="TreeGrafter"/>
</dbReference>
<keyword evidence="8" id="KW-1185">Reference proteome</keyword>
<organism evidence="8 9">
    <name type="scientific">Hyalella azteca</name>
    <name type="common">Amphipod</name>
    <dbReference type="NCBI Taxonomy" id="294128"/>
    <lineage>
        <taxon>Eukaryota</taxon>
        <taxon>Metazoa</taxon>
        <taxon>Ecdysozoa</taxon>
        <taxon>Arthropoda</taxon>
        <taxon>Crustacea</taxon>
        <taxon>Multicrustacea</taxon>
        <taxon>Malacostraca</taxon>
        <taxon>Eumalacostraca</taxon>
        <taxon>Peracarida</taxon>
        <taxon>Amphipoda</taxon>
        <taxon>Senticaudata</taxon>
        <taxon>Talitrida</taxon>
        <taxon>Talitroidea</taxon>
        <taxon>Hyalellidae</taxon>
        <taxon>Hyalella</taxon>
    </lineage>
</organism>
<accession>A0A8B7NJ37</accession>
<evidence type="ECO:0000256" key="5">
    <source>
        <dbReference type="ARBA" id="ARBA00023242"/>
    </source>
</evidence>
<dbReference type="RefSeq" id="XP_018013660.1">
    <property type="nucleotide sequence ID" value="XM_018158171.2"/>
</dbReference>
<evidence type="ECO:0000256" key="3">
    <source>
        <dbReference type="ARBA" id="ARBA00022771"/>
    </source>
</evidence>
<evidence type="ECO:0000256" key="4">
    <source>
        <dbReference type="ARBA" id="ARBA00022833"/>
    </source>
</evidence>
<evidence type="ECO:0000313" key="8">
    <source>
        <dbReference type="Proteomes" id="UP000694843"/>
    </source>
</evidence>
<reference evidence="9 10" key="1">
    <citation type="submission" date="2025-04" db="UniProtKB">
        <authorList>
            <consortium name="RefSeq"/>
        </authorList>
    </citation>
    <scope>IDENTIFICATION</scope>
    <source>
        <tissue evidence="9 10">Whole organism</tissue>
    </source>
</reference>
<evidence type="ECO:0000313" key="9">
    <source>
        <dbReference type="RefSeq" id="XP_018013660.1"/>
    </source>
</evidence>
<dbReference type="GeneID" id="108670685"/>